<comment type="caution">
    <text evidence="2">The sequence shown here is derived from an EMBL/GenBank/DDBJ whole genome shotgun (WGS) entry which is preliminary data.</text>
</comment>
<evidence type="ECO:0000313" key="3">
    <source>
        <dbReference type="Proteomes" id="UP000076715"/>
    </source>
</evidence>
<protein>
    <submittedName>
        <fullName evidence="2">Uncharacterized protein</fullName>
    </submittedName>
</protein>
<keyword evidence="1" id="KW-0175">Coiled coil</keyword>
<name>A0A163CB34_9FLAO</name>
<reference evidence="2 3" key="1">
    <citation type="submission" date="2016-01" db="EMBL/GenBank/DDBJ databases">
        <title>The draft genome sequence of Aquimarina sp. RZW4-3-2.</title>
        <authorList>
            <person name="Wang Y."/>
        </authorList>
    </citation>
    <scope>NUCLEOTIDE SEQUENCE [LARGE SCALE GENOMIC DNA]</scope>
    <source>
        <strain evidence="2 3">RZW4-3-2</strain>
    </source>
</reference>
<gene>
    <name evidence="2" type="ORF">AWE51_01990</name>
</gene>
<dbReference type="EMBL" id="LQRT01000002">
    <property type="protein sequence ID" value="KZS42236.1"/>
    <property type="molecule type" value="Genomic_DNA"/>
</dbReference>
<evidence type="ECO:0000256" key="1">
    <source>
        <dbReference type="SAM" id="Coils"/>
    </source>
</evidence>
<accession>A0A163CB34</accession>
<dbReference type="AlphaFoldDB" id="A0A163CB34"/>
<keyword evidence="3" id="KW-1185">Reference proteome</keyword>
<proteinExistence type="predicted"/>
<evidence type="ECO:0000313" key="2">
    <source>
        <dbReference type="EMBL" id="KZS42236.1"/>
    </source>
</evidence>
<organism evidence="2 3">
    <name type="scientific">Aquimarina aggregata</name>
    <dbReference type="NCBI Taxonomy" id="1642818"/>
    <lineage>
        <taxon>Bacteria</taxon>
        <taxon>Pseudomonadati</taxon>
        <taxon>Bacteroidota</taxon>
        <taxon>Flavobacteriia</taxon>
        <taxon>Flavobacteriales</taxon>
        <taxon>Flavobacteriaceae</taxon>
        <taxon>Aquimarina</taxon>
    </lineage>
</organism>
<dbReference type="Proteomes" id="UP000076715">
    <property type="component" value="Unassembled WGS sequence"/>
</dbReference>
<dbReference type="STRING" id="1642818.AWE51_01990"/>
<sequence length="62" mass="7004">MGVSFFSLACVDKKAEEEKKKAAEAELNKQVEAVEQEIDKDFESLEKEAKEIDDALNELDNL</sequence>
<feature type="coiled-coil region" evidence="1">
    <location>
        <begin position="8"/>
        <end position="62"/>
    </location>
</feature>